<sequence length="106" mass="11710">MAAILGAPKELAMGRKDLYQFPGDRHLGDRPPVLVLVVYTVTLGYLSSAEHTEAILGETKVHQRREKLNMGAFCFILDPYSATLERIKWHGSSDVDFSHRAAAAGQ</sequence>
<gene>
    <name evidence="1" type="ORF">B9Z19DRAFT_1119146</name>
</gene>
<name>A0A2T7A6T9_TUBBO</name>
<dbReference type="EMBL" id="NESQ01000011">
    <property type="protein sequence ID" value="PUU83456.1"/>
    <property type="molecule type" value="Genomic_DNA"/>
</dbReference>
<protein>
    <submittedName>
        <fullName evidence="1">Uncharacterized protein</fullName>
    </submittedName>
</protein>
<keyword evidence="2" id="KW-1185">Reference proteome</keyword>
<proteinExistence type="predicted"/>
<comment type="caution">
    <text evidence="1">The sequence shown here is derived from an EMBL/GenBank/DDBJ whole genome shotgun (WGS) entry which is preliminary data.</text>
</comment>
<organism evidence="1 2">
    <name type="scientific">Tuber borchii</name>
    <name type="common">White truffle</name>
    <dbReference type="NCBI Taxonomy" id="42251"/>
    <lineage>
        <taxon>Eukaryota</taxon>
        <taxon>Fungi</taxon>
        <taxon>Dikarya</taxon>
        <taxon>Ascomycota</taxon>
        <taxon>Pezizomycotina</taxon>
        <taxon>Pezizomycetes</taxon>
        <taxon>Pezizales</taxon>
        <taxon>Tuberaceae</taxon>
        <taxon>Tuber</taxon>
    </lineage>
</organism>
<accession>A0A2T7A6T9</accession>
<dbReference type="AlphaFoldDB" id="A0A2T7A6T9"/>
<evidence type="ECO:0000313" key="2">
    <source>
        <dbReference type="Proteomes" id="UP000244722"/>
    </source>
</evidence>
<evidence type="ECO:0000313" key="1">
    <source>
        <dbReference type="EMBL" id="PUU83456.1"/>
    </source>
</evidence>
<reference evidence="1 2" key="1">
    <citation type="submission" date="2017-04" db="EMBL/GenBank/DDBJ databases">
        <title>Draft genome sequence of Tuber borchii Vittad., a whitish edible truffle.</title>
        <authorList>
            <consortium name="DOE Joint Genome Institute"/>
            <person name="Murat C."/>
            <person name="Kuo A."/>
            <person name="Barry K.W."/>
            <person name="Clum A."/>
            <person name="Dockter R.B."/>
            <person name="Fauchery L."/>
            <person name="Iotti M."/>
            <person name="Kohler A."/>
            <person name="Labutti K."/>
            <person name="Lindquist E.A."/>
            <person name="Lipzen A."/>
            <person name="Ohm R.A."/>
            <person name="Wang M."/>
            <person name="Grigoriev I.V."/>
            <person name="Zambonelli A."/>
            <person name="Martin F.M."/>
        </authorList>
    </citation>
    <scope>NUCLEOTIDE SEQUENCE [LARGE SCALE GENOMIC DNA]</scope>
    <source>
        <strain evidence="1 2">Tbo3840</strain>
    </source>
</reference>
<dbReference type="Proteomes" id="UP000244722">
    <property type="component" value="Unassembled WGS sequence"/>
</dbReference>